<keyword evidence="3" id="KW-1185">Reference proteome</keyword>
<organism evidence="2 3">
    <name type="scientific">Wenjunlia tyrosinilytica</name>
    <dbReference type="NCBI Taxonomy" id="1544741"/>
    <lineage>
        <taxon>Bacteria</taxon>
        <taxon>Bacillati</taxon>
        <taxon>Actinomycetota</taxon>
        <taxon>Actinomycetes</taxon>
        <taxon>Kitasatosporales</taxon>
        <taxon>Streptomycetaceae</taxon>
        <taxon>Wenjunlia</taxon>
    </lineage>
</organism>
<protein>
    <submittedName>
        <fullName evidence="2">Uncharacterized protein</fullName>
    </submittedName>
</protein>
<keyword evidence="1" id="KW-0472">Membrane</keyword>
<dbReference type="EMBL" id="BMMS01000031">
    <property type="protein sequence ID" value="GGO97062.1"/>
    <property type="molecule type" value="Genomic_DNA"/>
</dbReference>
<reference evidence="2" key="1">
    <citation type="journal article" date="2014" name="Int. J. Syst. Evol. Microbiol.">
        <title>Complete genome sequence of Corynebacterium casei LMG S-19264T (=DSM 44701T), isolated from a smear-ripened cheese.</title>
        <authorList>
            <consortium name="US DOE Joint Genome Institute (JGI-PGF)"/>
            <person name="Walter F."/>
            <person name="Albersmeier A."/>
            <person name="Kalinowski J."/>
            <person name="Ruckert C."/>
        </authorList>
    </citation>
    <scope>NUCLEOTIDE SEQUENCE</scope>
    <source>
        <strain evidence="2">CGMCC 4.7201</strain>
    </source>
</reference>
<sequence length="70" mass="7220">MSAPTPAPSRSAGHREVVLRITLPDLPACTTMQGTALVHSAVPAASPLVVLALGAMAYDAGLWAVRRRDG</sequence>
<evidence type="ECO:0000313" key="2">
    <source>
        <dbReference type="EMBL" id="GGO97062.1"/>
    </source>
</evidence>
<proteinExistence type="predicted"/>
<comment type="caution">
    <text evidence="2">The sequence shown here is derived from an EMBL/GenBank/DDBJ whole genome shotgun (WGS) entry which is preliminary data.</text>
</comment>
<dbReference type="Proteomes" id="UP000641932">
    <property type="component" value="Unassembled WGS sequence"/>
</dbReference>
<keyword evidence="1" id="KW-1133">Transmembrane helix</keyword>
<reference evidence="2" key="2">
    <citation type="submission" date="2020-09" db="EMBL/GenBank/DDBJ databases">
        <authorList>
            <person name="Sun Q."/>
            <person name="Zhou Y."/>
        </authorList>
    </citation>
    <scope>NUCLEOTIDE SEQUENCE</scope>
    <source>
        <strain evidence="2">CGMCC 4.7201</strain>
    </source>
</reference>
<feature type="transmembrane region" description="Helical" evidence="1">
    <location>
        <begin position="44"/>
        <end position="65"/>
    </location>
</feature>
<dbReference type="AlphaFoldDB" id="A0A917ZVY6"/>
<accession>A0A917ZVY6</accession>
<evidence type="ECO:0000256" key="1">
    <source>
        <dbReference type="SAM" id="Phobius"/>
    </source>
</evidence>
<keyword evidence="1" id="KW-0812">Transmembrane</keyword>
<name>A0A917ZVY6_9ACTN</name>
<evidence type="ECO:0000313" key="3">
    <source>
        <dbReference type="Proteomes" id="UP000641932"/>
    </source>
</evidence>
<gene>
    <name evidence="2" type="ORF">GCM10012280_57990</name>
</gene>
<dbReference type="RefSeq" id="WP_189134784.1">
    <property type="nucleotide sequence ID" value="NZ_BMMS01000031.1"/>
</dbReference>